<reference evidence="2" key="2">
    <citation type="submission" date="2024-01" db="EMBL/GenBank/DDBJ databases">
        <authorList>
            <person name="He J."/>
            <person name="Wang M."/>
            <person name="Zheng J."/>
            <person name="Liu Z."/>
        </authorList>
    </citation>
    <scope>NUCLEOTIDE SEQUENCE</scope>
    <source>
        <strain evidence="2">ZL_2023a</strain>
        <tissue evidence="2">Muscle</tissue>
    </source>
</reference>
<gene>
    <name evidence="2" type="ORF">OTU49_012090</name>
</gene>
<feature type="signal peptide" evidence="1">
    <location>
        <begin position="1"/>
        <end position="17"/>
    </location>
</feature>
<comment type="caution">
    <text evidence="2">The sequence shown here is derived from an EMBL/GenBank/DDBJ whole genome shotgun (WGS) entry which is preliminary data.</text>
</comment>
<reference evidence="2 3" key="1">
    <citation type="journal article" date="2024" name="BMC Genomics">
        <title>Genome assembly of redclaw crayfish (Cherax quadricarinatus) provides insights into its immune adaptation and hypoxia tolerance.</title>
        <authorList>
            <person name="Liu Z."/>
            <person name="Zheng J."/>
            <person name="Li H."/>
            <person name="Fang K."/>
            <person name="Wang S."/>
            <person name="He J."/>
            <person name="Zhou D."/>
            <person name="Weng S."/>
            <person name="Chi M."/>
            <person name="Gu Z."/>
            <person name="He J."/>
            <person name="Li F."/>
            <person name="Wang M."/>
        </authorList>
    </citation>
    <scope>NUCLEOTIDE SEQUENCE [LARGE SCALE GENOMIC DNA]</scope>
    <source>
        <strain evidence="2">ZL_2023a</strain>
    </source>
</reference>
<dbReference type="EMBL" id="JARKIK010000093">
    <property type="protein sequence ID" value="KAK8722860.1"/>
    <property type="molecule type" value="Genomic_DNA"/>
</dbReference>
<keyword evidence="3" id="KW-1185">Reference proteome</keyword>
<evidence type="ECO:0000313" key="3">
    <source>
        <dbReference type="Proteomes" id="UP001445076"/>
    </source>
</evidence>
<feature type="chain" id="PRO_5044717261" evidence="1">
    <location>
        <begin position="18"/>
        <end position="227"/>
    </location>
</feature>
<dbReference type="AlphaFoldDB" id="A0AAW0W216"/>
<organism evidence="2 3">
    <name type="scientific">Cherax quadricarinatus</name>
    <name type="common">Australian red claw crayfish</name>
    <dbReference type="NCBI Taxonomy" id="27406"/>
    <lineage>
        <taxon>Eukaryota</taxon>
        <taxon>Metazoa</taxon>
        <taxon>Ecdysozoa</taxon>
        <taxon>Arthropoda</taxon>
        <taxon>Crustacea</taxon>
        <taxon>Multicrustacea</taxon>
        <taxon>Malacostraca</taxon>
        <taxon>Eumalacostraca</taxon>
        <taxon>Eucarida</taxon>
        <taxon>Decapoda</taxon>
        <taxon>Pleocyemata</taxon>
        <taxon>Astacidea</taxon>
        <taxon>Parastacoidea</taxon>
        <taxon>Parastacidae</taxon>
        <taxon>Cherax</taxon>
    </lineage>
</organism>
<keyword evidence="1" id="KW-0732">Signal</keyword>
<dbReference type="EMBL" id="JARKIK010000093">
    <property type="protein sequence ID" value="KAK8722858.1"/>
    <property type="molecule type" value="Genomic_DNA"/>
</dbReference>
<protein>
    <submittedName>
        <fullName evidence="2">Uncharacterized protein</fullName>
    </submittedName>
</protein>
<accession>A0AAW0W216</accession>
<proteinExistence type="predicted"/>
<sequence length="227" mass="24574">AWAWVVLVGVIHLPVSAGDCQEYFKFPSENHPSLFDGKWVTVASTRRLMPCHTLHFSQNGSRVVVEEGWKMAGWSVSAWHYNTTATLTLRDEHLFVTDFSFDGLLMGGRVDMGVVGDHMLMMQCLSVLSVPVPAISVLSRSVPSDAAAVVMGTLEHFKVPRTGQDVALVQHAGCQEVSGVVVGGARASIVDSGTLDDTADFLGALVPDTPQRTWSLVDSPDNYADFV</sequence>
<dbReference type="EMBL" id="JARKIK010000093">
    <property type="protein sequence ID" value="KAK8722857.1"/>
    <property type="molecule type" value="Genomic_DNA"/>
</dbReference>
<evidence type="ECO:0000313" key="2">
    <source>
        <dbReference type="EMBL" id="KAK8722857.1"/>
    </source>
</evidence>
<dbReference type="Proteomes" id="UP001445076">
    <property type="component" value="Unassembled WGS sequence"/>
</dbReference>
<feature type="non-terminal residue" evidence="2">
    <location>
        <position position="1"/>
    </location>
</feature>
<dbReference type="EMBL" id="JARKIK010000093">
    <property type="protein sequence ID" value="KAK8722859.1"/>
    <property type="molecule type" value="Genomic_DNA"/>
</dbReference>
<name>A0AAW0W216_CHEQU</name>
<evidence type="ECO:0000256" key="1">
    <source>
        <dbReference type="SAM" id="SignalP"/>
    </source>
</evidence>